<accession>A0AAD6TUF6</accession>
<evidence type="ECO:0000313" key="4">
    <source>
        <dbReference type="EMBL" id="KAJ7078623.1"/>
    </source>
</evidence>
<feature type="transmembrane region" description="Helical" evidence="2">
    <location>
        <begin position="20"/>
        <end position="41"/>
    </location>
</feature>
<dbReference type="EMBL" id="JARJCN010000065">
    <property type="protein sequence ID" value="KAJ7078623.1"/>
    <property type="molecule type" value="Genomic_DNA"/>
</dbReference>
<feature type="transmembrane region" description="Helical" evidence="2">
    <location>
        <begin position="88"/>
        <end position="108"/>
    </location>
</feature>
<name>A0AAD6TUF6_9AGAR</name>
<dbReference type="Pfam" id="PF20152">
    <property type="entry name" value="DUF6534"/>
    <property type="match status" value="1"/>
</dbReference>
<reference evidence="4" key="1">
    <citation type="submission" date="2023-03" db="EMBL/GenBank/DDBJ databases">
        <title>Massive genome expansion in bonnet fungi (Mycena s.s.) driven by repeated elements and novel gene families across ecological guilds.</title>
        <authorList>
            <consortium name="Lawrence Berkeley National Laboratory"/>
            <person name="Harder C.B."/>
            <person name="Miyauchi S."/>
            <person name="Viragh M."/>
            <person name="Kuo A."/>
            <person name="Thoen E."/>
            <person name="Andreopoulos B."/>
            <person name="Lu D."/>
            <person name="Skrede I."/>
            <person name="Drula E."/>
            <person name="Henrissat B."/>
            <person name="Morin E."/>
            <person name="Kohler A."/>
            <person name="Barry K."/>
            <person name="LaButti K."/>
            <person name="Morin E."/>
            <person name="Salamov A."/>
            <person name="Lipzen A."/>
            <person name="Mereny Z."/>
            <person name="Hegedus B."/>
            <person name="Baldrian P."/>
            <person name="Stursova M."/>
            <person name="Weitz H."/>
            <person name="Taylor A."/>
            <person name="Grigoriev I.V."/>
            <person name="Nagy L.G."/>
            <person name="Martin F."/>
            <person name="Kauserud H."/>
        </authorList>
    </citation>
    <scope>NUCLEOTIDE SEQUENCE</scope>
    <source>
        <strain evidence="4">CBHHK173m</strain>
    </source>
</reference>
<protein>
    <recommendedName>
        <fullName evidence="3">DUF6534 domain-containing protein</fullName>
    </recommendedName>
</protein>
<feature type="region of interest" description="Disordered" evidence="1">
    <location>
        <begin position="266"/>
        <end position="343"/>
    </location>
</feature>
<feature type="domain" description="DUF6534" evidence="3">
    <location>
        <begin position="164"/>
        <end position="248"/>
    </location>
</feature>
<keyword evidence="2" id="KW-1133">Transmembrane helix</keyword>
<feature type="transmembrane region" description="Helical" evidence="2">
    <location>
        <begin position="120"/>
        <end position="140"/>
    </location>
</feature>
<organism evidence="4 5">
    <name type="scientific">Mycena belliarum</name>
    <dbReference type="NCBI Taxonomy" id="1033014"/>
    <lineage>
        <taxon>Eukaryota</taxon>
        <taxon>Fungi</taxon>
        <taxon>Dikarya</taxon>
        <taxon>Basidiomycota</taxon>
        <taxon>Agaricomycotina</taxon>
        <taxon>Agaricomycetes</taxon>
        <taxon>Agaricomycetidae</taxon>
        <taxon>Agaricales</taxon>
        <taxon>Marasmiineae</taxon>
        <taxon>Mycenaceae</taxon>
        <taxon>Mycena</taxon>
    </lineage>
</organism>
<dbReference type="InterPro" id="IPR045339">
    <property type="entry name" value="DUF6534"/>
</dbReference>
<evidence type="ECO:0000259" key="3">
    <source>
        <dbReference type="Pfam" id="PF20152"/>
    </source>
</evidence>
<evidence type="ECO:0000256" key="1">
    <source>
        <dbReference type="SAM" id="MobiDB-lite"/>
    </source>
</evidence>
<proteinExistence type="predicted"/>
<dbReference type="AlphaFoldDB" id="A0AAD6TUF6"/>
<sequence length="343" mass="37182">MPPEPPIQDLASLRPLVSLLLAGSWVNIALFTTEVCLCVYYMPRWSLHPAYRYGFYVVLANDLLATCFVCANLFTILVNSVIKGPGPFVIGLILSTGLSAFMEQTFLIHRYYTVSQSRAMVAFLMLFVVAHIASLIKGAIDRDLGDVPEHRITTTAISALICSAANVLIALSIVWSLSVIRPEWRSTRQLIRALCINALTSGAIVSAVTILSVANDIFRGFGNVFSLFFASMGRVYSLTILANIIVRNAIRNDVNSVHLTEFIGRTQPGAASHPENSVAPAPRNSTDDGGSPTPPSESKLSPALDPSAARTSLRLSFVEPTRSRPRASYIQSPADPSAEFRAA</sequence>
<comment type="caution">
    <text evidence="4">The sequence shown here is derived from an EMBL/GenBank/DDBJ whole genome shotgun (WGS) entry which is preliminary data.</text>
</comment>
<feature type="transmembrane region" description="Helical" evidence="2">
    <location>
        <begin position="225"/>
        <end position="246"/>
    </location>
</feature>
<evidence type="ECO:0000256" key="2">
    <source>
        <dbReference type="SAM" id="Phobius"/>
    </source>
</evidence>
<feature type="transmembrane region" description="Helical" evidence="2">
    <location>
        <begin position="190"/>
        <end position="213"/>
    </location>
</feature>
<evidence type="ECO:0000313" key="5">
    <source>
        <dbReference type="Proteomes" id="UP001222325"/>
    </source>
</evidence>
<gene>
    <name evidence="4" type="ORF">B0H15DRAFT_860350</name>
</gene>
<keyword evidence="2" id="KW-0472">Membrane</keyword>
<feature type="transmembrane region" description="Helical" evidence="2">
    <location>
        <begin position="152"/>
        <end position="178"/>
    </location>
</feature>
<keyword evidence="5" id="KW-1185">Reference proteome</keyword>
<keyword evidence="2" id="KW-0812">Transmembrane</keyword>
<dbReference type="Proteomes" id="UP001222325">
    <property type="component" value="Unassembled WGS sequence"/>
</dbReference>
<feature type="transmembrane region" description="Helical" evidence="2">
    <location>
        <begin position="53"/>
        <end position="82"/>
    </location>
</feature>